<proteinExistence type="predicted"/>
<dbReference type="OrthoDB" id="9803578at2"/>
<comment type="caution">
    <text evidence="2">The sequence shown here is derived from an EMBL/GenBank/DDBJ whole genome shotgun (WGS) entry which is preliminary data.</text>
</comment>
<accession>A0A5M8QSP5</accession>
<dbReference type="InterPro" id="IPR029058">
    <property type="entry name" value="AB_hydrolase_fold"/>
</dbReference>
<keyword evidence="1" id="KW-0732">Signal</keyword>
<reference evidence="2 3" key="1">
    <citation type="submission" date="2019-05" db="EMBL/GenBank/DDBJ databases">
        <authorList>
            <person name="Qu J.-H."/>
        </authorList>
    </citation>
    <scope>NUCLEOTIDE SEQUENCE [LARGE SCALE GENOMIC DNA]</scope>
    <source>
        <strain evidence="2 3">NS28</strain>
    </source>
</reference>
<name>A0A5M8QSP5_9BACT</name>
<dbReference type="SUPFAM" id="SSF53474">
    <property type="entry name" value="alpha/beta-Hydrolases"/>
    <property type="match status" value="1"/>
</dbReference>
<dbReference type="Proteomes" id="UP000323994">
    <property type="component" value="Unassembled WGS sequence"/>
</dbReference>
<feature type="signal peptide" evidence="1">
    <location>
        <begin position="1"/>
        <end position="24"/>
    </location>
</feature>
<dbReference type="EMBL" id="VBSN01000038">
    <property type="protein sequence ID" value="KAA6439119.1"/>
    <property type="molecule type" value="Genomic_DNA"/>
</dbReference>
<sequence length="396" mass="44081">MNKSGKCFRILSALLCSVAPYAYSQQANVNLDWNPQKNTQNLFPYGGNVVSPEVHDDHTITFRLKAPDVQKAELTGGPILLALKTKQPIPFVKGADGIWTLTVGPVKPDIYVYRFILDSVQVVDPNNTFTGSSNQPGYSSVIVHDKGPAYYDARNVPHGSVTRHIYHSDVLNGEREIFVYTPPGYDKNKKYPVLYLLGGSGELASGWSQDGRANFIADNLLSEGKIVPMIIAMPNNQVLHRNDPQHLEKTYALFENELRNHIIPFVDKTYSTVTDRRGRAISGLSMGGRHTEAVGFKALDMFSSFGVMSAGDMEPEKLNPSFFNDPKVKEKVDYLLVGLGSGELDFVGKRSAALHEALEKHGIRHDYFIGGDGAHDWGTWRLLLHDKLLPNLWKKK</sequence>
<dbReference type="InterPro" id="IPR014756">
    <property type="entry name" value="Ig_E-set"/>
</dbReference>
<protein>
    <submittedName>
        <fullName evidence="2">Esterase</fullName>
    </submittedName>
</protein>
<feature type="chain" id="PRO_5024281178" evidence="1">
    <location>
        <begin position="25"/>
        <end position="396"/>
    </location>
</feature>
<dbReference type="SUPFAM" id="SSF81296">
    <property type="entry name" value="E set domains"/>
    <property type="match status" value="1"/>
</dbReference>
<dbReference type="InterPro" id="IPR000801">
    <property type="entry name" value="Esterase-like"/>
</dbReference>
<dbReference type="InterPro" id="IPR050583">
    <property type="entry name" value="Mycobacterial_A85_antigen"/>
</dbReference>
<dbReference type="InterPro" id="IPR013783">
    <property type="entry name" value="Ig-like_fold"/>
</dbReference>
<dbReference type="PANTHER" id="PTHR48098">
    <property type="entry name" value="ENTEROCHELIN ESTERASE-RELATED"/>
    <property type="match status" value="1"/>
</dbReference>
<dbReference type="Gene3D" id="2.60.40.10">
    <property type="entry name" value="Immunoglobulins"/>
    <property type="match status" value="1"/>
</dbReference>
<evidence type="ECO:0000313" key="2">
    <source>
        <dbReference type="EMBL" id="KAA6439119.1"/>
    </source>
</evidence>
<evidence type="ECO:0000313" key="3">
    <source>
        <dbReference type="Proteomes" id="UP000323994"/>
    </source>
</evidence>
<organism evidence="2 3">
    <name type="scientific">Dyadobacter flavalbus</name>
    <dbReference type="NCBI Taxonomy" id="2579942"/>
    <lineage>
        <taxon>Bacteria</taxon>
        <taxon>Pseudomonadati</taxon>
        <taxon>Bacteroidota</taxon>
        <taxon>Cytophagia</taxon>
        <taxon>Cytophagales</taxon>
        <taxon>Spirosomataceae</taxon>
        <taxon>Dyadobacter</taxon>
    </lineage>
</organism>
<keyword evidence="3" id="KW-1185">Reference proteome</keyword>
<dbReference type="Pfam" id="PF00756">
    <property type="entry name" value="Esterase"/>
    <property type="match status" value="1"/>
</dbReference>
<dbReference type="Gene3D" id="3.40.50.1820">
    <property type="entry name" value="alpha/beta hydrolase"/>
    <property type="match status" value="1"/>
</dbReference>
<dbReference type="AlphaFoldDB" id="A0A5M8QSP5"/>
<dbReference type="RefSeq" id="WP_139012375.1">
    <property type="nucleotide sequence ID" value="NZ_VBSN01000038.1"/>
</dbReference>
<dbReference type="CDD" id="cd11294">
    <property type="entry name" value="E_set_Esterase_like_N"/>
    <property type="match status" value="1"/>
</dbReference>
<dbReference type="PANTHER" id="PTHR48098:SF1">
    <property type="entry name" value="DIACYLGLYCEROL ACYLTRANSFERASE_MYCOLYLTRANSFERASE AG85A"/>
    <property type="match status" value="1"/>
</dbReference>
<evidence type="ECO:0000256" key="1">
    <source>
        <dbReference type="SAM" id="SignalP"/>
    </source>
</evidence>
<gene>
    <name evidence="2" type="ORF">FEM33_12600</name>
</gene>
<dbReference type="GO" id="GO:0016747">
    <property type="term" value="F:acyltransferase activity, transferring groups other than amino-acyl groups"/>
    <property type="evidence" value="ECO:0007669"/>
    <property type="project" value="TreeGrafter"/>
</dbReference>